<dbReference type="AlphaFoldDB" id="A0A3A2ZSI5"/>
<evidence type="ECO:0000256" key="2">
    <source>
        <dbReference type="ARBA" id="ARBA00004922"/>
    </source>
</evidence>
<comment type="caution">
    <text evidence="6">The sequence shown here is derived from an EMBL/GenBank/DDBJ whole genome shotgun (WGS) entry which is preliminary data.</text>
</comment>
<evidence type="ECO:0000256" key="3">
    <source>
        <dbReference type="ARBA" id="ARBA00009105"/>
    </source>
</evidence>
<dbReference type="PANTHER" id="PTHR31646">
    <property type="entry name" value="ALPHA-1,2-MANNOSYLTRANSFERASE MNN2"/>
    <property type="match status" value="1"/>
</dbReference>
<dbReference type="InterPro" id="IPR022751">
    <property type="entry name" value="Alpha_mannosyltransferase"/>
</dbReference>
<dbReference type="SUPFAM" id="SSF53448">
    <property type="entry name" value="Nucleotide-diphospho-sugar transferases"/>
    <property type="match status" value="1"/>
</dbReference>
<dbReference type="EMBL" id="MVGC01000177">
    <property type="protein sequence ID" value="RJE22264.1"/>
    <property type="molecule type" value="Genomic_DNA"/>
</dbReference>
<keyword evidence="7" id="KW-1185">Reference proteome</keyword>
<comment type="subcellular location">
    <subcellularLocation>
        <location evidence="1">Golgi apparatus</location>
    </subcellularLocation>
</comment>
<keyword evidence="5" id="KW-0333">Golgi apparatus</keyword>
<dbReference type="OrthoDB" id="4484309at2759"/>
<accession>A0A3A2ZSI5</accession>
<evidence type="ECO:0000256" key="1">
    <source>
        <dbReference type="ARBA" id="ARBA00004555"/>
    </source>
</evidence>
<dbReference type="InterPro" id="IPR029044">
    <property type="entry name" value="Nucleotide-diphossugar_trans"/>
</dbReference>
<dbReference type="STRING" id="2070753.A0A3A2ZSI5"/>
<comment type="pathway">
    <text evidence="2">Protein modification; protein glycosylation.</text>
</comment>
<dbReference type="GO" id="GO:0046354">
    <property type="term" value="P:mannan biosynthetic process"/>
    <property type="evidence" value="ECO:0007669"/>
    <property type="project" value="TreeGrafter"/>
</dbReference>
<keyword evidence="6" id="KW-0328">Glycosyltransferase</keyword>
<organism evidence="6 7">
    <name type="scientific">Aspergillus sclerotialis</name>
    <dbReference type="NCBI Taxonomy" id="2070753"/>
    <lineage>
        <taxon>Eukaryota</taxon>
        <taxon>Fungi</taxon>
        <taxon>Dikarya</taxon>
        <taxon>Ascomycota</taxon>
        <taxon>Pezizomycotina</taxon>
        <taxon>Eurotiomycetes</taxon>
        <taxon>Eurotiomycetidae</taxon>
        <taxon>Eurotiales</taxon>
        <taxon>Aspergillaceae</taxon>
        <taxon>Aspergillus</taxon>
        <taxon>Aspergillus subgen. Polypaecilum</taxon>
    </lineage>
</organism>
<dbReference type="Pfam" id="PF11051">
    <property type="entry name" value="Mannosyl_trans3"/>
    <property type="match status" value="2"/>
</dbReference>
<evidence type="ECO:0000313" key="7">
    <source>
        <dbReference type="Proteomes" id="UP000266188"/>
    </source>
</evidence>
<keyword evidence="4 6" id="KW-0808">Transferase</keyword>
<dbReference type="GO" id="GO:0005794">
    <property type="term" value="C:Golgi apparatus"/>
    <property type="evidence" value="ECO:0007669"/>
    <property type="project" value="UniProtKB-SubCell"/>
</dbReference>
<evidence type="ECO:0000256" key="5">
    <source>
        <dbReference type="ARBA" id="ARBA00023034"/>
    </source>
</evidence>
<name>A0A3A2ZSI5_9EURO</name>
<evidence type="ECO:0000313" key="6">
    <source>
        <dbReference type="EMBL" id="RJE22264.1"/>
    </source>
</evidence>
<evidence type="ECO:0000256" key="4">
    <source>
        <dbReference type="ARBA" id="ARBA00022679"/>
    </source>
</evidence>
<reference evidence="7" key="1">
    <citation type="submission" date="2017-02" db="EMBL/GenBank/DDBJ databases">
        <authorList>
            <person name="Tafer H."/>
            <person name="Lopandic K."/>
        </authorList>
    </citation>
    <scope>NUCLEOTIDE SEQUENCE [LARGE SCALE GENOMIC DNA]</scope>
    <source>
        <strain evidence="7">CBS 366.77</strain>
    </source>
</reference>
<dbReference type="PANTHER" id="PTHR31646:SF5">
    <property type="entry name" value="(MNN2), PUTATIVE (AFU_ORTHOLOGUE AFUA_6G04450)-RELATED"/>
    <property type="match status" value="1"/>
</dbReference>
<sequence>MVVPPRAISRLRTLFLALAVASVAAWFFSHWIHQEKTHSRYGEFLSSNGQPQAFHDSSGHVDFWRQFQPLLAAHQPKCDSPIRLGKAPSIRFEAQNSDHRPELLDIASSDIDNMKMAHRGVVDVIKTKPPKLSYVPGTKGLVSTAGGPYLPVLVISLRMLRRTGSNLPMEVFLADESEYEHYICDVVLPSLNARCMILSHVLDAVPGAWKIEKYQFKPFAMLFSSFEEILFLDADAFPLMKPEALFTSEPFKSKKMVTWPDFWSSSISPIYYEIASQHVPPINLRQSTESGEVLISKKTHLRTLLLCTYYNFWGPTHYYPLFSQGASGEGDKETFVAAAIAVEEPFYQVSEPICAIGHRTEGGMAGSAMIQADPTDDYALTTKGIWRIKGMDAPAPRAFFVHANFPKFNPATVFTKQAVNPALADDGSYTRAWTIPENKIQEFGVDVEKQFWEEILRTACELEDKFESWKGQAGICDGVKNYWNAIFEERHPSSI</sequence>
<comment type="similarity">
    <text evidence="3">Belongs to the MNN1/MNT family.</text>
</comment>
<protein>
    <submittedName>
        <fullName evidence="6">Alpha-1,2-mannosyltransferase</fullName>
    </submittedName>
</protein>
<proteinExistence type="inferred from homology"/>
<dbReference type="GO" id="GO:0000026">
    <property type="term" value="F:alpha-1,2-mannosyltransferase activity"/>
    <property type="evidence" value="ECO:0007669"/>
    <property type="project" value="TreeGrafter"/>
</dbReference>
<gene>
    <name evidence="6" type="ORF">PHISCL_05402</name>
</gene>
<dbReference type="Proteomes" id="UP000266188">
    <property type="component" value="Unassembled WGS sequence"/>
</dbReference>